<evidence type="ECO:0000313" key="1">
    <source>
        <dbReference type="EMBL" id="KJH43652.1"/>
    </source>
</evidence>
<keyword evidence="2" id="KW-1185">Reference proteome</keyword>
<sequence>MILWHDSRGTRYGYVTRFTGTFSNDSKINRAVGKSEGRRVPLHKADAGGGVYAFQPNLVELKSLWKIVIAPAHVRKRSNGATFIGSSTRLKIVI</sequence>
<reference evidence="2" key="2">
    <citation type="journal article" date="2016" name="Sci. Rep.">
        <title>Dictyocaulus viviparus genome, variome and transcriptome elucidate lungworm biology and support future intervention.</title>
        <authorList>
            <person name="McNulty S.N."/>
            <person name="Strube C."/>
            <person name="Rosa B.A."/>
            <person name="Martin J.C."/>
            <person name="Tyagi R."/>
            <person name="Choi Y.J."/>
            <person name="Wang Q."/>
            <person name="Hallsworth Pepin K."/>
            <person name="Zhang X."/>
            <person name="Ozersky P."/>
            <person name="Wilson R.K."/>
            <person name="Sternberg P.W."/>
            <person name="Gasser R.B."/>
            <person name="Mitreva M."/>
        </authorList>
    </citation>
    <scope>NUCLEOTIDE SEQUENCE [LARGE SCALE GENOMIC DNA]</scope>
    <source>
        <strain evidence="2">HannoverDv2000</strain>
    </source>
</reference>
<dbReference type="Proteomes" id="UP000053766">
    <property type="component" value="Unassembled WGS sequence"/>
</dbReference>
<dbReference type="AlphaFoldDB" id="A0A0D8XIQ5"/>
<protein>
    <submittedName>
        <fullName evidence="1">Uncharacterized protein</fullName>
    </submittedName>
</protein>
<organism evidence="1 2">
    <name type="scientific">Dictyocaulus viviparus</name>
    <name type="common">Bovine lungworm</name>
    <dbReference type="NCBI Taxonomy" id="29172"/>
    <lineage>
        <taxon>Eukaryota</taxon>
        <taxon>Metazoa</taxon>
        <taxon>Ecdysozoa</taxon>
        <taxon>Nematoda</taxon>
        <taxon>Chromadorea</taxon>
        <taxon>Rhabditida</taxon>
        <taxon>Rhabditina</taxon>
        <taxon>Rhabditomorpha</taxon>
        <taxon>Strongyloidea</taxon>
        <taxon>Metastrongylidae</taxon>
        <taxon>Dictyocaulus</taxon>
    </lineage>
</organism>
<proteinExistence type="predicted"/>
<gene>
    <name evidence="1" type="ORF">DICVIV_10326</name>
</gene>
<dbReference type="EMBL" id="KN716538">
    <property type="protein sequence ID" value="KJH43652.1"/>
    <property type="molecule type" value="Genomic_DNA"/>
</dbReference>
<reference evidence="1 2" key="1">
    <citation type="submission" date="2013-11" db="EMBL/GenBank/DDBJ databases">
        <title>Draft genome of the bovine lungworm Dictyocaulus viviparus.</title>
        <authorList>
            <person name="Mitreva M."/>
        </authorList>
    </citation>
    <scope>NUCLEOTIDE SEQUENCE [LARGE SCALE GENOMIC DNA]</scope>
    <source>
        <strain evidence="1 2">HannoverDv2000</strain>
    </source>
</reference>
<accession>A0A0D8XIQ5</accession>
<name>A0A0D8XIQ5_DICVI</name>
<evidence type="ECO:0000313" key="2">
    <source>
        <dbReference type="Proteomes" id="UP000053766"/>
    </source>
</evidence>